<evidence type="ECO:0000256" key="1">
    <source>
        <dbReference type="SAM" id="Phobius"/>
    </source>
</evidence>
<organism evidence="3">
    <name type="scientific">Tenacibaculum sp. Pbs-1</name>
    <dbReference type="NCBI Taxonomy" id="3238748"/>
    <lineage>
        <taxon>Bacteria</taxon>
        <taxon>Pseudomonadati</taxon>
        <taxon>Bacteroidota</taxon>
        <taxon>Flavobacteriia</taxon>
        <taxon>Flavobacteriales</taxon>
        <taxon>Flavobacteriaceae</taxon>
        <taxon>Tenacibaculum</taxon>
    </lineage>
</organism>
<accession>A0AB33KXU1</accession>
<sequence length="216" mass="24698">MLFLAMSKKNKKNNKKKIDKPHYKRLHNYYNRTGFYMFIWVSLKKAFWPIVGVIVGLLLFNKYVYNINDGLQTMTETFSRTGVLITFFISETILGLIPPEIFIAWSKKTEDPIVNISLLATLSYLGGLCAYFIGRASLKIDSVRNYLEVKMAKNLKNTSKWGGFLILVGALLPLPFAISCLTAGMIKYPFKNVVFVGLFRFARFAIYAWAIFSVVN</sequence>
<dbReference type="Pfam" id="PF09335">
    <property type="entry name" value="VTT_dom"/>
    <property type="match status" value="1"/>
</dbReference>
<feature type="transmembrane region" description="Helical" evidence="1">
    <location>
        <begin position="193"/>
        <end position="212"/>
    </location>
</feature>
<feature type="transmembrane region" description="Helical" evidence="1">
    <location>
        <begin position="84"/>
        <end position="105"/>
    </location>
</feature>
<reference evidence="3" key="1">
    <citation type="submission" date="2024-08" db="EMBL/GenBank/DDBJ databases">
        <title>Whole genome sequence of Tenacibaculum sp. strain pbs-1 associated with black-spot shell disease in Akoya pearl oysters.</title>
        <authorList>
            <person name="Sakatoku A."/>
            <person name="Suzuki T."/>
            <person name="Hatano K."/>
            <person name="Seki M."/>
            <person name="Tanaka D."/>
            <person name="Nakamura S."/>
            <person name="Suzuki N."/>
            <person name="Isshiki T."/>
        </authorList>
    </citation>
    <scope>NUCLEOTIDE SEQUENCE</scope>
    <source>
        <strain evidence="3">Pbs-1</strain>
    </source>
</reference>
<keyword evidence="1" id="KW-1133">Transmembrane helix</keyword>
<feature type="transmembrane region" description="Helical" evidence="1">
    <location>
        <begin position="112"/>
        <end position="133"/>
    </location>
</feature>
<gene>
    <name evidence="3" type="ORF">Pbs1_13460</name>
</gene>
<feature type="transmembrane region" description="Helical" evidence="1">
    <location>
        <begin position="161"/>
        <end position="181"/>
    </location>
</feature>
<name>A0AB33KXU1_9FLAO</name>
<feature type="transmembrane region" description="Helical" evidence="1">
    <location>
        <begin position="46"/>
        <end position="64"/>
    </location>
</feature>
<evidence type="ECO:0000313" key="3">
    <source>
        <dbReference type="EMBL" id="BFP68003.1"/>
    </source>
</evidence>
<feature type="domain" description="VTT" evidence="2">
    <location>
        <begin position="113"/>
        <end position="205"/>
    </location>
</feature>
<evidence type="ECO:0000259" key="2">
    <source>
        <dbReference type="Pfam" id="PF09335"/>
    </source>
</evidence>
<keyword evidence="1" id="KW-0472">Membrane</keyword>
<dbReference type="AlphaFoldDB" id="A0AB33KXU1"/>
<keyword evidence="1" id="KW-0812">Transmembrane</keyword>
<proteinExistence type="predicted"/>
<dbReference type="InterPro" id="IPR032816">
    <property type="entry name" value="VTT_dom"/>
</dbReference>
<dbReference type="EMBL" id="AP035888">
    <property type="protein sequence ID" value="BFP68003.1"/>
    <property type="molecule type" value="Genomic_DNA"/>
</dbReference>
<protein>
    <recommendedName>
        <fullName evidence="2">VTT domain-containing protein</fullName>
    </recommendedName>
</protein>